<protein>
    <recommendedName>
        <fullName evidence="1">aspartate kinase</fullName>
        <ecNumber evidence="1">2.7.2.4</ecNumber>
    </recommendedName>
</protein>
<feature type="domain" description="Aspartate/glutamate/uridylate kinase" evidence="7">
    <location>
        <begin position="5"/>
        <end position="77"/>
    </location>
</feature>
<evidence type="ECO:0000313" key="10">
    <source>
        <dbReference type="Proteomes" id="UP001157006"/>
    </source>
</evidence>
<sequence length="209" mass="22504">MNPCKVIITTGFIASTPKNIPTTLKRDGSDFSAAITGSLLRAGQVTIWIDVDSVYSEDPRKVSDVVILKTLSYHEAWNIFNLSAPMTKICHPAVNDNGYMANLQNFVKEFATIDNLALVNVEGTGMALDNGRISQVAIIPNCSILAAVGQKLASPPGISATIFNALAKPSINVRAIAQGCSEYNITIVVKREEKAAYYRPKILICGESS</sequence>
<comment type="pathway">
    <text evidence="6">Amino-acid biosynthesis; L-methionine biosynthesis via de novo pathway.</text>
</comment>
<dbReference type="SUPFAM" id="SSF53633">
    <property type="entry name" value="Carbamate kinase-like"/>
    <property type="match status" value="1"/>
</dbReference>
<keyword evidence="4" id="KW-0067">ATP-binding</keyword>
<feature type="domain" description="Aspartokinase ACT" evidence="8">
    <location>
        <begin position="146"/>
        <end position="194"/>
    </location>
</feature>
<accession>A0AAV1A735</accession>
<keyword evidence="2" id="KW-0547">Nucleotide-binding</keyword>
<dbReference type="Gene3D" id="3.30.70.260">
    <property type="match status" value="1"/>
</dbReference>
<dbReference type="GO" id="GO:0004072">
    <property type="term" value="F:aspartate kinase activity"/>
    <property type="evidence" value="ECO:0007669"/>
    <property type="project" value="UniProtKB-EC"/>
</dbReference>
<dbReference type="PANTHER" id="PTHR43070">
    <property type="match status" value="1"/>
</dbReference>
<name>A0AAV1A735_VICFA</name>
<organism evidence="9 10">
    <name type="scientific">Vicia faba</name>
    <name type="common">Broad bean</name>
    <name type="synonym">Faba vulgaris</name>
    <dbReference type="NCBI Taxonomy" id="3906"/>
    <lineage>
        <taxon>Eukaryota</taxon>
        <taxon>Viridiplantae</taxon>
        <taxon>Streptophyta</taxon>
        <taxon>Embryophyta</taxon>
        <taxon>Tracheophyta</taxon>
        <taxon>Spermatophyta</taxon>
        <taxon>Magnoliopsida</taxon>
        <taxon>eudicotyledons</taxon>
        <taxon>Gunneridae</taxon>
        <taxon>Pentapetalae</taxon>
        <taxon>rosids</taxon>
        <taxon>fabids</taxon>
        <taxon>Fabales</taxon>
        <taxon>Fabaceae</taxon>
        <taxon>Papilionoideae</taxon>
        <taxon>50 kb inversion clade</taxon>
        <taxon>NPAAA clade</taxon>
        <taxon>Hologalegina</taxon>
        <taxon>IRL clade</taxon>
        <taxon>Fabeae</taxon>
        <taxon>Vicia</taxon>
    </lineage>
</organism>
<dbReference type="InterPro" id="IPR054352">
    <property type="entry name" value="ACT_Aspartokinase"/>
</dbReference>
<dbReference type="InterPro" id="IPR045865">
    <property type="entry name" value="ACT-like_dom_sf"/>
</dbReference>
<reference evidence="9 10" key="1">
    <citation type="submission" date="2023-01" db="EMBL/GenBank/DDBJ databases">
        <authorList>
            <person name="Kreplak J."/>
        </authorList>
    </citation>
    <scope>NUCLEOTIDE SEQUENCE [LARGE SCALE GENOMIC DNA]</scope>
</reference>
<evidence type="ECO:0000256" key="5">
    <source>
        <dbReference type="ARBA" id="ARBA00022857"/>
    </source>
</evidence>
<evidence type="ECO:0000256" key="6">
    <source>
        <dbReference type="ARBA" id="ARBA00034478"/>
    </source>
</evidence>
<keyword evidence="10" id="KW-1185">Reference proteome</keyword>
<proteinExistence type="predicted"/>
<evidence type="ECO:0000313" key="9">
    <source>
        <dbReference type="EMBL" id="CAI8605513.1"/>
    </source>
</evidence>
<dbReference type="AlphaFoldDB" id="A0AAV1A735"/>
<dbReference type="Proteomes" id="UP001157006">
    <property type="component" value="Chromosome 3"/>
</dbReference>
<evidence type="ECO:0000256" key="3">
    <source>
        <dbReference type="ARBA" id="ARBA00022777"/>
    </source>
</evidence>
<dbReference type="Gene3D" id="3.40.1160.10">
    <property type="entry name" value="Acetylglutamate kinase-like"/>
    <property type="match status" value="1"/>
</dbReference>
<keyword evidence="3" id="KW-0808">Transferase</keyword>
<keyword evidence="5" id="KW-0521">NADP</keyword>
<dbReference type="GO" id="GO:0009067">
    <property type="term" value="P:aspartate family amino acid biosynthetic process"/>
    <property type="evidence" value="ECO:0007669"/>
    <property type="project" value="InterPro"/>
</dbReference>
<evidence type="ECO:0000256" key="1">
    <source>
        <dbReference type="ARBA" id="ARBA00013059"/>
    </source>
</evidence>
<evidence type="ECO:0000256" key="4">
    <source>
        <dbReference type="ARBA" id="ARBA00022840"/>
    </source>
</evidence>
<dbReference type="InterPro" id="IPR011147">
    <property type="entry name" value="Bifunc_Aspkin/hSer_DH"/>
</dbReference>
<dbReference type="PANTHER" id="PTHR43070:SF8">
    <property type="entry name" value="ASPARTOKINASE-HOMOSERINE DEHYDROGENASE"/>
    <property type="match status" value="1"/>
</dbReference>
<keyword evidence="3" id="KW-0418">Kinase</keyword>
<dbReference type="EMBL" id="OX451738">
    <property type="protein sequence ID" value="CAI8605513.1"/>
    <property type="molecule type" value="Genomic_DNA"/>
</dbReference>
<gene>
    <name evidence="9" type="ORF">VFH_III186880</name>
</gene>
<dbReference type="SUPFAM" id="SSF55021">
    <property type="entry name" value="ACT-like"/>
    <property type="match status" value="1"/>
</dbReference>
<dbReference type="Pfam" id="PF22468">
    <property type="entry name" value="ACT_9"/>
    <property type="match status" value="1"/>
</dbReference>
<evidence type="ECO:0000259" key="8">
    <source>
        <dbReference type="Pfam" id="PF22468"/>
    </source>
</evidence>
<dbReference type="GO" id="GO:0004412">
    <property type="term" value="F:homoserine dehydrogenase activity"/>
    <property type="evidence" value="ECO:0007669"/>
    <property type="project" value="InterPro"/>
</dbReference>
<dbReference type="GO" id="GO:0009090">
    <property type="term" value="P:homoserine biosynthetic process"/>
    <property type="evidence" value="ECO:0007669"/>
    <property type="project" value="TreeGrafter"/>
</dbReference>
<dbReference type="InterPro" id="IPR001048">
    <property type="entry name" value="Asp/Glu/Uridylate_kinase"/>
</dbReference>
<evidence type="ECO:0000256" key="2">
    <source>
        <dbReference type="ARBA" id="ARBA00022741"/>
    </source>
</evidence>
<evidence type="ECO:0000259" key="7">
    <source>
        <dbReference type="Pfam" id="PF00696"/>
    </source>
</evidence>
<dbReference type="Pfam" id="PF00696">
    <property type="entry name" value="AA_kinase"/>
    <property type="match status" value="1"/>
</dbReference>
<dbReference type="InterPro" id="IPR036393">
    <property type="entry name" value="AceGlu_kinase-like_sf"/>
</dbReference>
<dbReference type="GO" id="GO:0005524">
    <property type="term" value="F:ATP binding"/>
    <property type="evidence" value="ECO:0007669"/>
    <property type="project" value="UniProtKB-KW"/>
</dbReference>
<dbReference type="EC" id="2.7.2.4" evidence="1"/>